<dbReference type="Proteomes" id="UP000295684">
    <property type="component" value="Unassembled WGS sequence"/>
</dbReference>
<evidence type="ECO:0000313" key="1">
    <source>
        <dbReference type="EMBL" id="GGE48965.1"/>
    </source>
</evidence>
<proteinExistence type="predicted"/>
<protein>
    <submittedName>
        <fullName evidence="2">Uncharacterized protein</fullName>
    </submittedName>
</protein>
<dbReference type="AlphaFoldDB" id="A0A4V2RZA8"/>
<evidence type="ECO:0000313" key="4">
    <source>
        <dbReference type="Proteomes" id="UP000622648"/>
    </source>
</evidence>
<dbReference type="EMBL" id="BMJO01000002">
    <property type="protein sequence ID" value="GGE48965.1"/>
    <property type="molecule type" value="Genomic_DNA"/>
</dbReference>
<organism evidence="2 3">
    <name type="scientific">Pedobacter psychrotolerans</name>
    <dbReference type="NCBI Taxonomy" id="1843235"/>
    <lineage>
        <taxon>Bacteria</taxon>
        <taxon>Pseudomonadati</taxon>
        <taxon>Bacteroidota</taxon>
        <taxon>Sphingobacteriia</taxon>
        <taxon>Sphingobacteriales</taxon>
        <taxon>Sphingobacteriaceae</taxon>
        <taxon>Pedobacter</taxon>
    </lineage>
</organism>
<dbReference type="RefSeq" id="WP_132532322.1">
    <property type="nucleotide sequence ID" value="NZ_BMJO01000002.1"/>
</dbReference>
<evidence type="ECO:0000313" key="3">
    <source>
        <dbReference type="Proteomes" id="UP000295684"/>
    </source>
</evidence>
<gene>
    <name evidence="2" type="ORF">EV200_10420</name>
    <name evidence="1" type="ORF">GCM10011413_13870</name>
</gene>
<dbReference type="OrthoDB" id="771634at2"/>
<reference evidence="1" key="1">
    <citation type="journal article" date="2014" name="Int. J. Syst. Evol. Microbiol.">
        <title>Complete genome of a new Firmicutes species belonging to the dominant human colonic microbiota ('Ruminococcus bicirculans') reveals two chromosomes and a selective capacity to utilize plant glucans.</title>
        <authorList>
            <consortium name="NISC Comparative Sequencing Program"/>
            <person name="Wegmann U."/>
            <person name="Louis P."/>
            <person name="Goesmann A."/>
            <person name="Henrissat B."/>
            <person name="Duncan S.H."/>
            <person name="Flint H.J."/>
        </authorList>
    </citation>
    <scope>NUCLEOTIDE SEQUENCE</scope>
    <source>
        <strain evidence="1">CGMCC 1.15644</strain>
    </source>
</reference>
<reference evidence="4" key="2">
    <citation type="journal article" date="2019" name="Int. J. Syst. Evol. Microbiol.">
        <title>The Global Catalogue of Microorganisms (GCM) 10K type strain sequencing project: providing services to taxonomists for standard genome sequencing and annotation.</title>
        <authorList>
            <consortium name="The Broad Institute Genomics Platform"/>
            <consortium name="The Broad Institute Genome Sequencing Center for Infectious Disease"/>
            <person name="Wu L."/>
            <person name="Ma J."/>
        </authorList>
    </citation>
    <scope>NUCLEOTIDE SEQUENCE [LARGE SCALE GENOMIC DNA]</scope>
    <source>
        <strain evidence="4">CGMCC 1.15644</strain>
    </source>
</reference>
<dbReference type="Proteomes" id="UP000622648">
    <property type="component" value="Unassembled WGS sequence"/>
</dbReference>
<reference evidence="1" key="4">
    <citation type="submission" date="2024-05" db="EMBL/GenBank/DDBJ databases">
        <authorList>
            <person name="Sun Q."/>
            <person name="Zhou Y."/>
        </authorList>
    </citation>
    <scope>NUCLEOTIDE SEQUENCE</scope>
    <source>
        <strain evidence="1">CGMCC 1.15644</strain>
    </source>
</reference>
<comment type="caution">
    <text evidence="2">The sequence shown here is derived from an EMBL/GenBank/DDBJ whole genome shotgun (WGS) entry which is preliminary data.</text>
</comment>
<keyword evidence="4" id="KW-1185">Reference proteome</keyword>
<dbReference type="EMBL" id="SLWO01000004">
    <property type="protein sequence ID" value="TCO24985.1"/>
    <property type="molecule type" value="Genomic_DNA"/>
</dbReference>
<name>A0A4V2RZA8_9SPHI</name>
<reference evidence="2 3" key="3">
    <citation type="submission" date="2019-03" db="EMBL/GenBank/DDBJ databases">
        <title>Genomic Encyclopedia of Type Strains, Phase IV (KMG-IV): sequencing the most valuable type-strain genomes for metagenomic binning, comparative biology and taxonomic classification.</title>
        <authorList>
            <person name="Goeker M."/>
        </authorList>
    </citation>
    <scope>NUCLEOTIDE SEQUENCE [LARGE SCALE GENOMIC DNA]</scope>
    <source>
        <strain evidence="2 3">DSM 103236</strain>
    </source>
</reference>
<sequence length="65" mass="7049">MTVLNDNIPTSTLLEIKVGDTISDDNGLSGVVVNIAIQETDEFLMLIFGLQEGGEIKAKKLRQVC</sequence>
<evidence type="ECO:0000313" key="2">
    <source>
        <dbReference type="EMBL" id="TCO24985.1"/>
    </source>
</evidence>
<accession>A0A4V2RZA8</accession>